<gene>
    <name evidence="2" type="ORF">Tbon_08470</name>
</gene>
<dbReference type="PRINTS" id="PR00111">
    <property type="entry name" value="ABHYDROLASE"/>
</dbReference>
<evidence type="ECO:0000313" key="3">
    <source>
        <dbReference type="Proteomes" id="UP000326331"/>
    </source>
</evidence>
<keyword evidence="2" id="KW-0378">Hydrolase</keyword>
<organism evidence="2 3">
    <name type="scientific">Tepidiforma bonchosmolovskayae</name>
    <dbReference type="NCBI Taxonomy" id="2601677"/>
    <lineage>
        <taxon>Bacteria</taxon>
        <taxon>Bacillati</taxon>
        <taxon>Chloroflexota</taxon>
        <taxon>Tepidiformia</taxon>
        <taxon>Tepidiformales</taxon>
        <taxon>Tepidiformaceae</taxon>
        <taxon>Tepidiforma</taxon>
    </lineage>
</organism>
<keyword evidence="3" id="KW-1185">Reference proteome</keyword>
<dbReference type="Gene3D" id="3.40.50.1820">
    <property type="entry name" value="alpha/beta hydrolase"/>
    <property type="match status" value="1"/>
</dbReference>
<sequence>MTSPEPQVVSVRNGMFQVPVYRKGTGQPLLYLHAAGGVRKGMTPEMLALAEHYDVIVPTHPGWDDTPGLEHIDDVHDMVVYYQDFCDAIGLTSFFLAGHSIGGMFAAELAAARPDMVKKLVLVCPVGLWMDEAPVTDLFILTPSELPRVIFGDLSNPVIPKLFPPPASEEEMAEAYYFQLANFSATGKFIWPIPDKGLKKRLHRIKAPTLIVWGDQDRLVPPAYAELFRSKIPNAQVAMIPGAGHMVPLENTPEFTRVVTEFLG</sequence>
<evidence type="ECO:0000259" key="1">
    <source>
        <dbReference type="Pfam" id="PF12697"/>
    </source>
</evidence>
<name>A0ABX6C250_9CHLR</name>
<dbReference type="Pfam" id="PF12697">
    <property type="entry name" value="Abhydrolase_6"/>
    <property type="match status" value="1"/>
</dbReference>
<dbReference type="Proteomes" id="UP000326331">
    <property type="component" value="Chromosome"/>
</dbReference>
<dbReference type="RefSeq" id="WP_158067291.1">
    <property type="nucleotide sequence ID" value="NZ_CP042829.1"/>
</dbReference>
<dbReference type="SUPFAM" id="SSF53474">
    <property type="entry name" value="alpha/beta-Hydrolases"/>
    <property type="match status" value="1"/>
</dbReference>
<dbReference type="GO" id="GO:0016787">
    <property type="term" value="F:hydrolase activity"/>
    <property type="evidence" value="ECO:0007669"/>
    <property type="project" value="UniProtKB-KW"/>
</dbReference>
<protein>
    <submittedName>
        <fullName evidence="2">Alpha/beta hydrolase</fullName>
    </submittedName>
</protein>
<dbReference type="PANTHER" id="PTHR43798">
    <property type="entry name" value="MONOACYLGLYCEROL LIPASE"/>
    <property type="match status" value="1"/>
</dbReference>
<accession>A0ABX6C250</accession>
<feature type="domain" description="AB hydrolase-1" evidence="1">
    <location>
        <begin position="32"/>
        <end position="254"/>
    </location>
</feature>
<dbReference type="InterPro" id="IPR000073">
    <property type="entry name" value="AB_hydrolase_1"/>
</dbReference>
<evidence type="ECO:0000313" key="2">
    <source>
        <dbReference type="EMBL" id="QFG03328.1"/>
    </source>
</evidence>
<dbReference type="EMBL" id="CP042829">
    <property type="protein sequence ID" value="QFG03328.1"/>
    <property type="molecule type" value="Genomic_DNA"/>
</dbReference>
<dbReference type="InterPro" id="IPR029058">
    <property type="entry name" value="AB_hydrolase_fold"/>
</dbReference>
<proteinExistence type="predicted"/>
<reference evidence="2 3" key="1">
    <citation type="submission" date="2019-10" db="EMBL/GenBank/DDBJ databases">
        <title>Thermopilla bonchosmolovskayae gen. nov., sp. nov., a moderately thermophilic Chloroflexi bacterium from a Chukotka hot spring (Arctic, Russia), representing a novel classis Thermopillaia, which include previously uncultivated lineage OLB14.</title>
        <authorList>
            <person name="Kochetkova T.V."/>
            <person name="Zayulina K.S."/>
            <person name="Zhigarkov V.S."/>
            <person name="Minaev N.V."/>
            <person name="Novikov A."/>
            <person name="Toshchakov S.V."/>
            <person name="Elcheninov A.G."/>
            <person name="Kublanov I.V."/>
        </authorList>
    </citation>
    <scope>NUCLEOTIDE SEQUENCE [LARGE SCALE GENOMIC DNA]</scope>
    <source>
        <strain evidence="2 3">3753O</strain>
    </source>
</reference>
<dbReference type="InterPro" id="IPR050266">
    <property type="entry name" value="AB_hydrolase_sf"/>
</dbReference>